<gene>
    <name evidence="2" type="ORF">BRYFOR_06413</name>
</gene>
<dbReference type="EMBL" id="ACCL02000005">
    <property type="protein sequence ID" value="EET61730.1"/>
    <property type="molecule type" value="Genomic_DNA"/>
</dbReference>
<dbReference type="Proteomes" id="UP000005561">
    <property type="component" value="Unassembled WGS sequence"/>
</dbReference>
<proteinExistence type="predicted"/>
<protein>
    <submittedName>
        <fullName evidence="2">Glycosyltransferase, group 1 family protein</fullName>
        <ecNumber evidence="2">2.4.-.-</ecNumber>
    </submittedName>
</protein>
<reference evidence="2" key="1">
    <citation type="submission" date="2009-07" db="EMBL/GenBank/DDBJ databases">
        <authorList>
            <person name="Weinstock G."/>
            <person name="Sodergren E."/>
            <person name="Clifton S."/>
            <person name="Fulton L."/>
            <person name="Fulton B."/>
            <person name="Courtney L."/>
            <person name="Fronick C."/>
            <person name="Harrison M."/>
            <person name="Strong C."/>
            <person name="Farmer C."/>
            <person name="Delahaunty K."/>
            <person name="Markovic C."/>
            <person name="Hall O."/>
            <person name="Minx P."/>
            <person name="Tomlinson C."/>
            <person name="Mitreva M."/>
            <person name="Nelson J."/>
            <person name="Hou S."/>
            <person name="Wollam A."/>
            <person name="Pepin K.H."/>
            <person name="Johnson M."/>
            <person name="Bhonagiri V."/>
            <person name="Nash W.E."/>
            <person name="Warren W."/>
            <person name="Chinwalla A."/>
            <person name="Mardis E.R."/>
            <person name="Wilson R.K."/>
        </authorList>
    </citation>
    <scope>NUCLEOTIDE SEQUENCE [LARGE SCALE GENOMIC DNA]</scope>
    <source>
        <strain evidence="2">DSM 14469</strain>
    </source>
</reference>
<keyword evidence="2" id="KW-0808">Transferase</keyword>
<dbReference type="EC" id="2.4.-.-" evidence="2"/>
<sequence>MQIAKKIIRLRRFLKQHQEASVVAMLPFETLYTHIACIGLPNRTVFSLRNDPKNMKGISGGIIRNIIYVKADRIVFQTETAKAFFSKRIQEHSCVIPNPVSKGLPAPYTGERKKEIVSVGRLEPQKNHTLLLEAFADIHRKHPDWKLVIYGQGSLLNNLKELCRKLGIFNDVQFRGFISDIPEHIAQSGMFVLASDYEGISNAMLEAMAMGIPCICTDCPAGGARMMIKDHKNGILVPVGEKSCLARAMLELIENPSLADTLSEEAVKIRDTLSVGKIAEKWRELL</sequence>
<evidence type="ECO:0000259" key="1">
    <source>
        <dbReference type="Pfam" id="PF00534"/>
    </source>
</evidence>
<organism evidence="2 3">
    <name type="scientific">Marvinbryantia formatexigens DSM 14469</name>
    <dbReference type="NCBI Taxonomy" id="478749"/>
    <lineage>
        <taxon>Bacteria</taxon>
        <taxon>Bacillati</taxon>
        <taxon>Bacillota</taxon>
        <taxon>Clostridia</taxon>
        <taxon>Lachnospirales</taxon>
        <taxon>Lachnospiraceae</taxon>
        <taxon>Marvinbryantia</taxon>
    </lineage>
</organism>
<dbReference type="SUPFAM" id="SSF53756">
    <property type="entry name" value="UDP-Glycosyltransferase/glycogen phosphorylase"/>
    <property type="match status" value="1"/>
</dbReference>
<dbReference type="Pfam" id="PF00534">
    <property type="entry name" value="Glycos_transf_1"/>
    <property type="match status" value="1"/>
</dbReference>
<name>C6LCR6_9FIRM</name>
<comment type="caution">
    <text evidence="2">The sequence shown here is derived from an EMBL/GenBank/DDBJ whole genome shotgun (WGS) entry which is preliminary data.</text>
</comment>
<evidence type="ECO:0000313" key="2">
    <source>
        <dbReference type="EMBL" id="EET61730.1"/>
    </source>
</evidence>
<dbReference type="eggNOG" id="COG0438">
    <property type="taxonomic scope" value="Bacteria"/>
</dbReference>
<keyword evidence="2" id="KW-0328">Glycosyltransferase</keyword>
<dbReference type="InterPro" id="IPR001296">
    <property type="entry name" value="Glyco_trans_1"/>
</dbReference>
<evidence type="ECO:0000313" key="3">
    <source>
        <dbReference type="Proteomes" id="UP000005561"/>
    </source>
</evidence>
<dbReference type="PANTHER" id="PTHR12526">
    <property type="entry name" value="GLYCOSYLTRANSFERASE"/>
    <property type="match status" value="1"/>
</dbReference>
<feature type="domain" description="Glycosyl transferase family 1" evidence="1">
    <location>
        <begin position="111"/>
        <end position="266"/>
    </location>
</feature>
<dbReference type="Gene3D" id="3.40.50.2000">
    <property type="entry name" value="Glycogen Phosphorylase B"/>
    <property type="match status" value="2"/>
</dbReference>
<dbReference type="AlphaFoldDB" id="C6LCR6"/>
<dbReference type="GO" id="GO:0016757">
    <property type="term" value="F:glycosyltransferase activity"/>
    <property type="evidence" value="ECO:0007669"/>
    <property type="project" value="UniProtKB-KW"/>
</dbReference>
<accession>C6LCR6</accession>
<dbReference type="STRING" id="168384.SAMN05660368_00045"/>
<keyword evidence="3" id="KW-1185">Reference proteome</keyword>